<dbReference type="InterPro" id="IPR025588">
    <property type="entry name" value="YcxB-like_C"/>
</dbReference>
<proteinExistence type="predicted"/>
<keyword evidence="4" id="KW-1185">Reference proteome</keyword>
<reference evidence="3 4" key="1">
    <citation type="submission" date="2017-04" db="EMBL/GenBank/DDBJ databases">
        <authorList>
            <person name="Afonso C.L."/>
            <person name="Miller P.J."/>
            <person name="Scott M.A."/>
            <person name="Spackman E."/>
            <person name="Goraichik I."/>
            <person name="Dimitrov K.M."/>
            <person name="Suarez D.L."/>
            <person name="Swayne D.E."/>
        </authorList>
    </citation>
    <scope>NUCLEOTIDE SEQUENCE [LARGE SCALE GENOMIC DNA]</scope>
    <source>
        <strain evidence="3 4">DSM 11270</strain>
    </source>
</reference>
<feature type="domain" description="YcxB-like C-terminal" evidence="2">
    <location>
        <begin position="72"/>
        <end position="128"/>
    </location>
</feature>
<keyword evidence="1" id="KW-0472">Membrane</keyword>
<accession>A0A1W1UQY0</accession>
<gene>
    <name evidence="3" type="ORF">SAMN00017405_1055</name>
</gene>
<evidence type="ECO:0000259" key="2">
    <source>
        <dbReference type="Pfam" id="PF14317"/>
    </source>
</evidence>
<sequence length="140" mass="16351">MKVMGLKILDMKRIKFKQPKLYWAIIAVFFIIIWVVGFPKKHKRLIRKSVAGMLKDGDNSSMICKNTMIIGENDIKVINKHSTEITSREGIKEVKVYDDMILIYLSGFTAHIVPTRYLTKENKEDLLDKLDIFRNMTMIQ</sequence>
<evidence type="ECO:0000313" key="4">
    <source>
        <dbReference type="Proteomes" id="UP000192731"/>
    </source>
</evidence>
<evidence type="ECO:0000256" key="1">
    <source>
        <dbReference type="SAM" id="Phobius"/>
    </source>
</evidence>
<dbReference type="AlphaFoldDB" id="A0A1W1UQY0"/>
<feature type="transmembrane region" description="Helical" evidence="1">
    <location>
        <begin position="21"/>
        <end position="39"/>
    </location>
</feature>
<evidence type="ECO:0000313" key="3">
    <source>
        <dbReference type="EMBL" id="SMB83535.1"/>
    </source>
</evidence>
<dbReference type="Proteomes" id="UP000192731">
    <property type="component" value="Unassembled WGS sequence"/>
</dbReference>
<name>A0A1W1UQY0_DESTI</name>
<protein>
    <submittedName>
        <fullName evidence="3">YcxB-like protein</fullName>
    </submittedName>
</protein>
<organism evidence="3 4">
    <name type="scientific">Desulfonispora thiosulfatigenes DSM 11270</name>
    <dbReference type="NCBI Taxonomy" id="656914"/>
    <lineage>
        <taxon>Bacteria</taxon>
        <taxon>Bacillati</taxon>
        <taxon>Bacillota</taxon>
        <taxon>Clostridia</taxon>
        <taxon>Eubacteriales</taxon>
        <taxon>Peptococcaceae</taxon>
        <taxon>Desulfonispora</taxon>
    </lineage>
</organism>
<keyword evidence="1" id="KW-1133">Transmembrane helix</keyword>
<dbReference type="Pfam" id="PF14317">
    <property type="entry name" value="YcxB"/>
    <property type="match status" value="1"/>
</dbReference>
<dbReference type="STRING" id="656914.SAMN00017405_1055"/>
<keyword evidence="1" id="KW-0812">Transmembrane</keyword>
<dbReference type="EMBL" id="FWWT01000008">
    <property type="protein sequence ID" value="SMB83535.1"/>
    <property type="molecule type" value="Genomic_DNA"/>
</dbReference>